<dbReference type="PANTHER" id="PTHR11256:SF50">
    <property type="entry name" value="APOPTOSIS REGULATOR CED-9"/>
    <property type="match status" value="1"/>
</dbReference>
<keyword evidence="6" id="KW-1185">Reference proteome</keyword>
<dbReference type="InterPro" id="IPR046371">
    <property type="entry name" value="Bcl-2_BH1-3"/>
</dbReference>
<reference evidence="4 6" key="2">
    <citation type="journal article" date="2013" name="Nature">
        <title>Insights into bilaterian evolution from three spiralian genomes.</title>
        <authorList>
            <person name="Simakov O."/>
            <person name="Marletaz F."/>
            <person name="Cho S.J."/>
            <person name="Edsinger-Gonzales E."/>
            <person name="Havlak P."/>
            <person name="Hellsten U."/>
            <person name="Kuo D.H."/>
            <person name="Larsson T."/>
            <person name="Lv J."/>
            <person name="Arendt D."/>
            <person name="Savage R."/>
            <person name="Osoegawa K."/>
            <person name="de Jong P."/>
            <person name="Grimwood J."/>
            <person name="Chapman J.A."/>
            <person name="Shapiro H."/>
            <person name="Aerts A."/>
            <person name="Otillar R.P."/>
            <person name="Terry A.Y."/>
            <person name="Boore J.L."/>
            <person name="Grigoriev I.V."/>
            <person name="Lindberg D.R."/>
            <person name="Seaver E.C."/>
            <person name="Weisblat D.A."/>
            <person name="Putnam N.H."/>
            <person name="Rokhsar D.S."/>
        </authorList>
    </citation>
    <scope>NUCLEOTIDE SEQUENCE</scope>
</reference>
<evidence type="ECO:0000259" key="3">
    <source>
        <dbReference type="SMART" id="SM00337"/>
    </source>
</evidence>
<dbReference type="KEGG" id="hro:HELRODRAFT_185432"/>
<dbReference type="SMART" id="SM00337">
    <property type="entry name" value="BCL"/>
    <property type="match status" value="1"/>
</dbReference>
<dbReference type="GO" id="GO:0008630">
    <property type="term" value="P:intrinsic apoptotic signaling pathway in response to DNA damage"/>
    <property type="evidence" value="ECO:0000318"/>
    <property type="project" value="GO_Central"/>
</dbReference>
<proteinExistence type="inferred from homology"/>
<dbReference type="PROSITE" id="PS50062">
    <property type="entry name" value="BCL2_FAMILY"/>
    <property type="match status" value="1"/>
</dbReference>
<reference evidence="6" key="1">
    <citation type="submission" date="2012-12" db="EMBL/GenBank/DDBJ databases">
        <authorList>
            <person name="Hellsten U."/>
            <person name="Grimwood J."/>
            <person name="Chapman J.A."/>
            <person name="Shapiro H."/>
            <person name="Aerts A."/>
            <person name="Otillar R.P."/>
            <person name="Terry A.Y."/>
            <person name="Boore J.L."/>
            <person name="Simakov O."/>
            <person name="Marletaz F."/>
            <person name="Cho S.-J."/>
            <person name="Edsinger-Gonzales E."/>
            <person name="Havlak P."/>
            <person name="Kuo D.-H."/>
            <person name="Larsson T."/>
            <person name="Lv J."/>
            <person name="Arendt D."/>
            <person name="Savage R."/>
            <person name="Osoegawa K."/>
            <person name="de Jong P."/>
            <person name="Lindberg D.R."/>
            <person name="Seaver E.C."/>
            <person name="Weisblat D.A."/>
            <person name="Putnam N.H."/>
            <person name="Grigoriev I.V."/>
            <person name="Rokhsar D.S."/>
        </authorList>
    </citation>
    <scope>NUCLEOTIDE SEQUENCE</scope>
</reference>
<dbReference type="RefSeq" id="XP_009014017.1">
    <property type="nucleotide sequence ID" value="XM_009015769.1"/>
</dbReference>
<protein>
    <recommendedName>
        <fullName evidence="3">Bcl-2 Bcl-2 homology region 1-3 domain-containing protein</fullName>
    </recommendedName>
</protein>
<name>T1FMT5_HELRO</name>
<dbReference type="GO" id="GO:0015267">
    <property type="term" value="F:channel activity"/>
    <property type="evidence" value="ECO:0000318"/>
    <property type="project" value="GO_Central"/>
</dbReference>
<dbReference type="InParanoid" id="T1FMT5"/>
<dbReference type="HOGENOM" id="CLU_085401_0_2_1"/>
<feature type="domain" description="Bcl-2 Bcl-2 homology region 1-3" evidence="3">
    <location>
        <begin position="48"/>
        <end position="146"/>
    </location>
</feature>
<dbReference type="InterPro" id="IPR002475">
    <property type="entry name" value="Bcl2-like"/>
</dbReference>
<accession>T1FMT5</accession>
<dbReference type="SUPFAM" id="SSF56854">
    <property type="entry name" value="Bcl-2 inhibitors of programmed cell death"/>
    <property type="match status" value="1"/>
</dbReference>
<evidence type="ECO:0000313" key="4">
    <source>
        <dbReference type="EMBL" id="ESO08228.1"/>
    </source>
</evidence>
<dbReference type="InterPro" id="IPR026298">
    <property type="entry name" value="Bcl-2_fam"/>
</dbReference>
<evidence type="ECO:0000313" key="5">
    <source>
        <dbReference type="EnsemblMetazoa" id="HelroP185432"/>
    </source>
</evidence>
<comment type="similarity">
    <text evidence="1">Belongs to the Bcl-2 family.</text>
</comment>
<dbReference type="GO" id="GO:0001836">
    <property type="term" value="P:release of cytochrome c from mitochondria"/>
    <property type="evidence" value="ECO:0000318"/>
    <property type="project" value="GO_Central"/>
</dbReference>
<reference evidence="5" key="3">
    <citation type="submission" date="2015-06" db="UniProtKB">
        <authorList>
            <consortium name="EnsemblMetazoa"/>
        </authorList>
    </citation>
    <scope>IDENTIFICATION</scope>
</reference>
<organism evidence="5 6">
    <name type="scientific">Helobdella robusta</name>
    <name type="common">Californian leech</name>
    <dbReference type="NCBI Taxonomy" id="6412"/>
    <lineage>
        <taxon>Eukaryota</taxon>
        <taxon>Metazoa</taxon>
        <taxon>Spiralia</taxon>
        <taxon>Lophotrochozoa</taxon>
        <taxon>Annelida</taxon>
        <taxon>Clitellata</taxon>
        <taxon>Hirudinea</taxon>
        <taxon>Rhynchobdellida</taxon>
        <taxon>Glossiphoniidae</taxon>
        <taxon>Helobdella</taxon>
    </lineage>
</organism>
<dbReference type="AlphaFoldDB" id="T1FMT5"/>
<keyword evidence="2" id="KW-0053">Apoptosis</keyword>
<dbReference type="FunCoup" id="T1FMT5">
    <property type="interactions" value="229"/>
</dbReference>
<dbReference type="GO" id="GO:0097192">
    <property type="term" value="P:extrinsic apoptotic signaling pathway in absence of ligand"/>
    <property type="evidence" value="ECO:0000318"/>
    <property type="project" value="GO_Central"/>
</dbReference>
<dbReference type="Gene3D" id="1.10.437.10">
    <property type="entry name" value="Blc2-like"/>
    <property type="match status" value="1"/>
</dbReference>
<dbReference type="PANTHER" id="PTHR11256">
    <property type="entry name" value="BCL-2 RELATED"/>
    <property type="match status" value="1"/>
</dbReference>
<evidence type="ECO:0000313" key="6">
    <source>
        <dbReference type="Proteomes" id="UP000015101"/>
    </source>
</evidence>
<dbReference type="OrthoDB" id="6021377at2759"/>
<dbReference type="CTD" id="20210134"/>
<dbReference type="STRING" id="6412.T1FMT5"/>
<evidence type="ECO:0000256" key="1">
    <source>
        <dbReference type="ARBA" id="ARBA00009458"/>
    </source>
</evidence>
<dbReference type="GO" id="GO:0005741">
    <property type="term" value="C:mitochondrial outer membrane"/>
    <property type="evidence" value="ECO:0000318"/>
    <property type="project" value="GO_Central"/>
</dbReference>
<evidence type="ECO:0000256" key="2">
    <source>
        <dbReference type="ARBA" id="ARBA00022703"/>
    </source>
</evidence>
<dbReference type="eggNOG" id="KOG4728">
    <property type="taxonomic scope" value="Eukaryota"/>
</dbReference>
<dbReference type="OMA" id="EGITWAR"/>
<dbReference type="Proteomes" id="UP000015101">
    <property type="component" value="Unassembled WGS sequence"/>
</dbReference>
<dbReference type="PRINTS" id="PR01862">
    <property type="entry name" value="BCL2FAMILY"/>
</dbReference>
<dbReference type="CDD" id="cd06845">
    <property type="entry name" value="Bcl-2_like"/>
    <property type="match status" value="1"/>
</dbReference>
<dbReference type="InterPro" id="IPR036834">
    <property type="entry name" value="Bcl-2-like_sf"/>
</dbReference>
<dbReference type="EMBL" id="AMQM01003446">
    <property type="status" value="NOT_ANNOTATED_CDS"/>
    <property type="molecule type" value="Genomic_DNA"/>
</dbReference>
<dbReference type="EnsemblMetazoa" id="HelroT185432">
    <property type="protein sequence ID" value="HelroP185432"/>
    <property type="gene ID" value="HelroG185432"/>
</dbReference>
<gene>
    <name evidence="5" type="primary">20210134</name>
    <name evidence="4" type="ORF">HELRODRAFT_185432</name>
</gene>
<sequence length="190" mass="21417">MSSLEATNKILAADYIYFKLRKSRFDWPVRCPVDLKKDGGCAEAKLAMRNLGEEFEERYRGVFNDMCQQLHITPNNASATFRAIIGELFSDGIRWGRIVALFSFSGCLAVECMERKMPHLVDEVLTWTTAYLDEHLSKWIQDNNGWDGFVEFSKGGQTKESPWPSFKTLCGYAVGALGVLTLGAILSQRS</sequence>
<dbReference type="Pfam" id="PF00452">
    <property type="entry name" value="Bcl-2"/>
    <property type="match status" value="1"/>
</dbReference>
<dbReference type="GeneID" id="20210134"/>
<dbReference type="GO" id="GO:0043065">
    <property type="term" value="P:positive regulation of apoptotic process"/>
    <property type="evidence" value="ECO:0000318"/>
    <property type="project" value="GO_Central"/>
</dbReference>
<dbReference type="EMBL" id="KB096134">
    <property type="protein sequence ID" value="ESO08228.1"/>
    <property type="molecule type" value="Genomic_DNA"/>
</dbReference>